<sequence length="84" mass="9483">MNEKIKSFFEKVGLCLSALFLFVLGLLVRNCFQNKGKRVEPDSAGNGKLDENRERAEQSALTITEIIQRVKERGGEREEESPAL</sequence>
<feature type="region of interest" description="Disordered" evidence="1">
    <location>
        <begin position="36"/>
        <end position="56"/>
    </location>
</feature>
<organism evidence="2 3">
    <name type="scientific">Treponema ruminis</name>
    <dbReference type="NCBI Taxonomy" id="744515"/>
    <lineage>
        <taxon>Bacteria</taxon>
        <taxon>Pseudomonadati</taxon>
        <taxon>Spirochaetota</taxon>
        <taxon>Spirochaetia</taxon>
        <taxon>Spirochaetales</taxon>
        <taxon>Treponemataceae</taxon>
        <taxon>Treponema</taxon>
    </lineage>
</organism>
<name>A0A7W8GBP8_9SPIR</name>
<accession>A0A7W8GBP8</accession>
<proteinExistence type="predicted"/>
<keyword evidence="3" id="KW-1185">Reference proteome</keyword>
<comment type="caution">
    <text evidence="2">The sequence shown here is derived from an EMBL/GenBank/DDBJ whole genome shotgun (WGS) entry which is preliminary data.</text>
</comment>
<protein>
    <submittedName>
        <fullName evidence="2">Uncharacterized protein</fullName>
    </submittedName>
</protein>
<evidence type="ECO:0000313" key="2">
    <source>
        <dbReference type="EMBL" id="MBB5227443.1"/>
    </source>
</evidence>
<dbReference type="EMBL" id="JACHFQ010000011">
    <property type="protein sequence ID" value="MBB5227443.1"/>
    <property type="molecule type" value="Genomic_DNA"/>
</dbReference>
<dbReference type="Proteomes" id="UP000518887">
    <property type="component" value="Unassembled WGS sequence"/>
</dbReference>
<evidence type="ECO:0000256" key="1">
    <source>
        <dbReference type="SAM" id="MobiDB-lite"/>
    </source>
</evidence>
<gene>
    <name evidence="2" type="ORF">HNP76_002843</name>
</gene>
<dbReference type="RefSeq" id="WP_184661694.1">
    <property type="nucleotide sequence ID" value="NZ_CP031518.1"/>
</dbReference>
<evidence type="ECO:0000313" key="3">
    <source>
        <dbReference type="Proteomes" id="UP000518887"/>
    </source>
</evidence>
<reference evidence="2 3" key="1">
    <citation type="submission" date="2020-08" db="EMBL/GenBank/DDBJ databases">
        <title>Genomic Encyclopedia of Type Strains, Phase IV (KMG-IV): sequencing the most valuable type-strain genomes for metagenomic binning, comparative biology and taxonomic classification.</title>
        <authorList>
            <person name="Goeker M."/>
        </authorList>
    </citation>
    <scope>NUCLEOTIDE SEQUENCE [LARGE SCALE GENOMIC DNA]</scope>
    <source>
        <strain evidence="2 3">DSM 103462</strain>
    </source>
</reference>
<dbReference type="AlphaFoldDB" id="A0A7W8GBP8"/>